<evidence type="ECO:0000313" key="13">
    <source>
        <dbReference type="Proteomes" id="UP000306985"/>
    </source>
</evidence>
<keyword evidence="8 10" id="KW-1133">Transmembrane helix</keyword>
<evidence type="ECO:0000256" key="5">
    <source>
        <dbReference type="ARBA" id="ARBA00022475"/>
    </source>
</evidence>
<keyword evidence="4" id="KW-0813">Transport</keyword>
<comment type="similarity">
    <text evidence="3">Belongs to the CitM (TC 2.A.11) transporter family.</text>
</comment>
<keyword evidence="5" id="KW-1003">Cell membrane</keyword>
<evidence type="ECO:0000256" key="8">
    <source>
        <dbReference type="ARBA" id="ARBA00022989"/>
    </source>
</evidence>
<evidence type="ECO:0000256" key="2">
    <source>
        <dbReference type="ARBA" id="ARBA00006433"/>
    </source>
</evidence>
<feature type="transmembrane region" description="Helical" evidence="10">
    <location>
        <begin position="167"/>
        <end position="198"/>
    </location>
</feature>
<gene>
    <name evidence="12" type="ORF">FDO65_00290</name>
</gene>
<reference evidence="12 13" key="1">
    <citation type="submission" date="2019-05" db="EMBL/GenBank/DDBJ databases">
        <title>Nakamurella sp. N5BH11, whole genome shotgun sequence.</title>
        <authorList>
            <person name="Tuo L."/>
        </authorList>
    </citation>
    <scope>NUCLEOTIDE SEQUENCE [LARGE SCALE GENOMIC DNA]</scope>
    <source>
        <strain evidence="12 13">N5BH11</strain>
    </source>
</reference>
<name>A0A4U6QJG2_9ACTN</name>
<dbReference type="InterPro" id="IPR004680">
    <property type="entry name" value="Cit_transptr-like_dom"/>
</dbReference>
<evidence type="ECO:0000256" key="7">
    <source>
        <dbReference type="ARBA" id="ARBA00022849"/>
    </source>
</evidence>
<feature type="transmembrane region" description="Helical" evidence="10">
    <location>
        <begin position="107"/>
        <end position="131"/>
    </location>
</feature>
<feature type="transmembrane region" description="Helical" evidence="10">
    <location>
        <begin position="64"/>
        <end position="87"/>
    </location>
</feature>
<proteinExistence type="inferred from homology"/>
<keyword evidence="6 10" id="KW-0812">Transmembrane</keyword>
<feature type="transmembrane region" description="Helical" evidence="10">
    <location>
        <begin position="308"/>
        <end position="325"/>
    </location>
</feature>
<accession>A0A4U6QJG2</accession>
<keyword evidence="9 10" id="KW-0472">Membrane</keyword>
<sequence length="413" mass="42785">MAESSPVALALTALLLAAVLVFAIVRPRGLPEAVGAVPAALLVVLVGEVSWADVGHEVESLAPTVGFLAAILILGALCEAEGVFTWAGQWCTKAAAGKPRRLLTLVFGLAAATTVVLSLDATVVLLTPVVLTTAARMRLPARPHVYASAHLANSASLLLPVSNLTNLLAFTASGLSFAGFGLVMFLPWSVCLLIEYVVFRRFFRRDLAGRSTVEPDEPGPPPVVALVVLAFTLVGFLFFEPVWPALAGAVVLGAYSLARRKTSIKPIVEAASIPFLIFVLALGVVVAAVQRSGLSDLVTAIVPTGDSLLSLLAVAGIAALLANLVNNLPAILVLLPIAAVGGPGVILAALIGVNVGPNLTYVGSLATLLWRRILIDRKEDPALGDFLRLGVLTVPACLVAATTALWLALPLVT</sequence>
<dbReference type="GO" id="GO:0005886">
    <property type="term" value="C:plasma membrane"/>
    <property type="evidence" value="ECO:0007669"/>
    <property type="project" value="UniProtKB-SubCell"/>
</dbReference>
<evidence type="ECO:0000256" key="9">
    <source>
        <dbReference type="ARBA" id="ARBA00023136"/>
    </source>
</evidence>
<dbReference type="Pfam" id="PF03600">
    <property type="entry name" value="CitMHS"/>
    <property type="match status" value="1"/>
</dbReference>
<dbReference type="AlphaFoldDB" id="A0A4U6QJG2"/>
<dbReference type="PANTHER" id="PTHR43302">
    <property type="entry name" value="TRANSPORTER ARSB-RELATED"/>
    <property type="match status" value="1"/>
</dbReference>
<dbReference type="GO" id="GO:0046685">
    <property type="term" value="P:response to arsenic-containing substance"/>
    <property type="evidence" value="ECO:0007669"/>
    <property type="project" value="UniProtKB-KW"/>
</dbReference>
<protein>
    <submittedName>
        <fullName evidence="12">Arsenic transporter</fullName>
    </submittedName>
</protein>
<dbReference type="PANTHER" id="PTHR43302:SF5">
    <property type="entry name" value="TRANSPORTER ARSB-RELATED"/>
    <property type="match status" value="1"/>
</dbReference>
<evidence type="ECO:0000256" key="10">
    <source>
        <dbReference type="SAM" id="Phobius"/>
    </source>
</evidence>
<evidence type="ECO:0000259" key="11">
    <source>
        <dbReference type="Pfam" id="PF03600"/>
    </source>
</evidence>
<dbReference type="InterPro" id="IPR000802">
    <property type="entry name" value="Arsenical_pump_ArsB"/>
</dbReference>
<dbReference type="Proteomes" id="UP000306985">
    <property type="component" value="Unassembled WGS sequence"/>
</dbReference>
<evidence type="ECO:0000313" key="12">
    <source>
        <dbReference type="EMBL" id="TKV60212.1"/>
    </source>
</evidence>
<feature type="transmembrane region" description="Helical" evidence="10">
    <location>
        <begin position="242"/>
        <end position="258"/>
    </location>
</feature>
<comment type="similarity">
    <text evidence="2">Belongs to the ArsB family.</text>
</comment>
<dbReference type="OrthoDB" id="3284414at2"/>
<evidence type="ECO:0000256" key="4">
    <source>
        <dbReference type="ARBA" id="ARBA00022448"/>
    </source>
</evidence>
<organism evidence="12 13">
    <name type="scientific">Nakamurella flava</name>
    <dbReference type="NCBI Taxonomy" id="2576308"/>
    <lineage>
        <taxon>Bacteria</taxon>
        <taxon>Bacillati</taxon>
        <taxon>Actinomycetota</taxon>
        <taxon>Actinomycetes</taxon>
        <taxon>Nakamurellales</taxon>
        <taxon>Nakamurellaceae</taxon>
        <taxon>Nakamurella</taxon>
    </lineage>
</organism>
<evidence type="ECO:0000256" key="6">
    <source>
        <dbReference type="ARBA" id="ARBA00022692"/>
    </source>
</evidence>
<evidence type="ECO:0000256" key="1">
    <source>
        <dbReference type="ARBA" id="ARBA00004651"/>
    </source>
</evidence>
<dbReference type="EMBL" id="SZZH01000001">
    <property type="protein sequence ID" value="TKV60212.1"/>
    <property type="molecule type" value="Genomic_DNA"/>
</dbReference>
<feature type="domain" description="Citrate transporter-like" evidence="11">
    <location>
        <begin position="21"/>
        <end position="340"/>
    </location>
</feature>
<dbReference type="RefSeq" id="WP_137447515.1">
    <property type="nucleotide sequence ID" value="NZ_SZZH01000001.1"/>
</dbReference>
<keyword evidence="7" id="KW-0059">Arsenical resistance</keyword>
<dbReference type="PRINTS" id="PR00758">
    <property type="entry name" value="ARSENICPUMP"/>
</dbReference>
<feature type="transmembrane region" description="Helical" evidence="10">
    <location>
        <begin position="386"/>
        <end position="409"/>
    </location>
</feature>
<feature type="transmembrane region" description="Helical" evidence="10">
    <location>
        <begin position="332"/>
        <end position="352"/>
    </location>
</feature>
<keyword evidence="13" id="KW-1185">Reference proteome</keyword>
<feature type="transmembrane region" description="Helical" evidence="10">
    <location>
        <begin position="33"/>
        <end position="52"/>
    </location>
</feature>
<evidence type="ECO:0000256" key="3">
    <source>
        <dbReference type="ARBA" id="ARBA00009843"/>
    </source>
</evidence>
<comment type="subcellular location">
    <subcellularLocation>
        <location evidence="1">Cell membrane</location>
        <topology evidence="1">Multi-pass membrane protein</topology>
    </subcellularLocation>
</comment>
<dbReference type="GO" id="GO:0015105">
    <property type="term" value="F:arsenite transmembrane transporter activity"/>
    <property type="evidence" value="ECO:0007669"/>
    <property type="project" value="InterPro"/>
</dbReference>
<feature type="transmembrane region" description="Helical" evidence="10">
    <location>
        <begin position="270"/>
        <end position="288"/>
    </location>
</feature>
<feature type="transmembrane region" description="Helical" evidence="10">
    <location>
        <begin position="219"/>
        <end position="236"/>
    </location>
</feature>
<comment type="caution">
    <text evidence="12">The sequence shown here is derived from an EMBL/GenBank/DDBJ whole genome shotgun (WGS) entry which is preliminary data.</text>
</comment>